<dbReference type="EMBL" id="CVRI01000038">
    <property type="protein sequence ID" value="CRK93746.1"/>
    <property type="molecule type" value="Genomic_DNA"/>
</dbReference>
<organism evidence="1 2">
    <name type="scientific">Clunio marinus</name>
    <dbReference type="NCBI Taxonomy" id="568069"/>
    <lineage>
        <taxon>Eukaryota</taxon>
        <taxon>Metazoa</taxon>
        <taxon>Ecdysozoa</taxon>
        <taxon>Arthropoda</taxon>
        <taxon>Hexapoda</taxon>
        <taxon>Insecta</taxon>
        <taxon>Pterygota</taxon>
        <taxon>Neoptera</taxon>
        <taxon>Endopterygota</taxon>
        <taxon>Diptera</taxon>
        <taxon>Nematocera</taxon>
        <taxon>Chironomoidea</taxon>
        <taxon>Chironomidae</taxon>
        <taxon>Clunio</taxon>
    </lineage>
</organism>
<accession>A0A1J1I1W3</accession>
<evidence type="ECO:0000313" key="1">
    <source>
        <dbReference type="EMBL" id="CRK93746.1"/>
    </source>
</evidence>
<dbReference type="AlphaFoldDB" id="A0A1J1I1W3"/>
<sequence length="80" mass="9758">MVQRKELKIKKESFSKHSMQNRFSLSFSLFAFYCNHHFPQENVMLKKRQLFDTAQHHVALNVNLISRCLYNFTFQQEYRV</sequence>
<gene>
    <name evidence="1" type="ORF">CLUMA_CG007274</name>
</gene>
<name>A0A1J1I1W3_9DIPT</name>
<dbReference type="Proteomes" id="UP000183832">
    <property type="component" value="Unassembled WGS sequence"/>
</dbReference>
<proteinExistence type="predicted"/>
<reference evidence="1 2" key="1">
    <citation type="submission" date="2015-04" db="EMBL/GenBank/DDBJ databases">
        <authorList>
            <person name="Syromyatnikov M.Y."/>
            <person name="Popov V.N."/>
        </authorList>
    </citation>
    <scope>NUCLEOTIDE SEQUENCE [LARGE SCALE GENOMIC DNA]</scope>
</reference>
<evidence type="ECO:0000313" key="2">
    <source>
        <dbReference type="Proteomes" id="UP000183832"/>
    </source>
</evidence>
<keyword evidence="2" id="KW-1185">Reference proteome</keyword>
<protein>
    <submittedName>
        <fullName evidence="1">CLUMA_CG007274, isoform A</fullName>
    </submittedName>
</protein>